<feature type="domain" description="EamA" evidence="7">
    <location>
        <begin position="170"/>
        <end position="306"/>
    </location>
</feature>
<dbReference type="Proteomes" id="UP000008385">
    <property type="component" value="Chromosome"/>
</dbReference>
<evidence type="ECO:0000256" key="2">
    <source>
        <dbReference type="ARBA" id="ARBA00007362"/>
    </source>
</evidence>
<keyword evidence="9" id="KW-1185">Reference proteome</keyword>
<comment type="subcellular location">
    <subcellularLocation>
        <location evidence="1">Membrane</location>
        <topology evidence="1">Multi-pass membrane protein</topology>
    </subcellularLocation>
</comment>
<evidence type="ECO:0000313" key="8">
    <source>
        <dbReference type="EMBL" id="AEG94345.1"/>
    </source>
</evidence>
<dbReference type="eggNOG" id="COG0697">
    <property type="taxonomic scope" value="Bacteria"/>
</dbReference>
<dbReference type="EMBL" id="CP000245">
    <property type="protein sequence ID" value="AEG94345.1"/>
    <property type="molecule type" value="Genomic_DNA"/>
</dbReference>
<dbReference type="PANTHER" id="PTHR32322:SF2">
    <property type="entry name" value="EAMA DOMAIN-CONTAINING PROTEIN"/>
    <property type="match status" value="1"/>
</dbReference>
<feature type="transmembrane region" description="Helical" evidence="6">
    <location>
        <begin position="80"/>
        <end position="98"/>
    </location>
</feature>
<feature type="domain" description="EamA" evidence="7">
    <location>
        <begin position="21"/>
        <end position="152"/>
    </location>
</feature>
<accession>F5XY20</accession>
<comment type="similarity">
    <text evidence="2">Belongs to the EamA transporter family.</text>
</comment>
<gene>
    <name evidence="8" type="ordered locus">Rta_32330</name>
</gene>
<dbReference type="KEGG" id="rta:Rta_32330"/>
<dbReference type="InterPro" id="IPR050638">
    <property type="entry name" value="AA-Vitamin_Transporters"/>
</dbReference>
<feature type="transmembrane region" description="Helical" evidence="6">
    <location>
        <begin position="289"/>
        <end position="307"/>
    </location>
</feature>
<feature type="transmembrane region" description="Helical" evidence="6">
    <location>
        <begin position="50"/>
        <end position="68"/>
    </location>
</feature>
<dbReference type="OrthoDB" id="9001754at2"/>
<evidence type="ECO:0000313" key="9">
    <source>
        <dbReference type="Proteomes" id="UP000008385"/>
    </source>
</evidence>
<feature type="transmembrane region" description="Helical" evidence="6">
    <location>
        <begin position="169"/>
        <end position="188"/>
    </location>
</feature>
<name>F5XY20_RAMTT</name>
<feature type="transmembrane region" description="Helical" evidence="6">
    <location>
        <begin position="264"/>
        <end position="283"/>
    </location>
</feature>
<feature type="transmembrane region" description="Helical" evidence="6">
    <location>
        <begin position="138"/>
        <end position="157"/>
    </location>
</feature>
<keyword evidence="4 6" id="KW-1133">Transmembrane helix</keyword>
<dbReference type="STRING" id="365046.Rta_32330"/>
<dbReference type="SUPFAM" id="SSF103481">
    <property type="entry name" value="Multidrug resistance efflux transporter EmrE"/>
    <property type="match status" value="2"/>
</dbReference>
<feature type="transmembrane region" description="Helical" evidence="6">
    <location>
        <begin position="200"/>
        <end position="222"/>
    </location>
</feature>
<dbReference type="InterPro" id="IPR000620">
    <property type="entry name" value="EamA_dom"/>
</dbReference>
<sequence>MRKSLSSLAAAPRSSTLREAKGALAAGFASLMVGLAVIATRDIATRIDPLQLAFLRYFPAGLCFLPALWLRRERIASRDALALGLLGAVFYCLYPWLFSASLKYTTALHGALILPLIPMATLLAAAALRLERITWQKLSGIAVATAGVAVTLAGSFITDAAVKLPAEAWKGDLLMLACVGLCAAFNTLSRPFVLRYSTLTVTSVTMAAGCVSLIAVVPLGAVAEAAADFSGRDWAIVGFLSLGAAAAGNYLWILALGLTTASRVALFTTIPPVVVVILGTVLLGEQPTLASLLGLMLVLSGIVLAYGGKA</sequence>
<feature type="transmembrane region" description="Helical" evidence="6">
    <location>
        <begin position="20"/>
        <end position="38"/>
    </location>
</feature>
<dbReference type="RefSeq" id="WP_013902576.1">
    <property type="nucleotide sequence ID" value="NC_015677.1"/>
</dbReference>
<feature type="transmembrane region" description="Helical" evidence="6">
    <location>
        <begin position="104"/>
        <end position="126"/>
    </location>
</feature>
<dbReference type="InterPro" id="IPR037185">
    <property type="entry name" value="EmrE-like"/>
</dbReference>
<evidence type="ECO:0000256" key="3">
    <source>
        <dbReference type="ARBA" id="ARBA00022692"/>
    </source>
</evidence>
<evidence type="ECO:0000256" key="6">
    <source>
        <dbReference type="SAM" id="Phobius"/>
    </source>
</evidence>
<protein>
    <submittedName>
        <fullName evidence="8">Candidate transporter</fullName>
    </submittedName>
</protein>
<dbReference type="Gene3D" id="1.10.3730.20">
    <property type="match status" value="1"/>
</dbReference>
<dbReference type="PANTHER" id="PTHR32322">
    <property type="entry name" value="INNER MEMBRANE TRANSPORTER"/>
    <property type="match status" value="1"/>
</dbReference>
<evidence type="ECO:0000256" key="1">
    <source>
        <dbReference type="ARBA" id="ARBA00004141"/>
    </source>
</evidence>
<keyword evidence="5 6" id="KW-0472">Membrane</keyword>
<reference evidence="8 9" key="2">
    <citation type="journal article" date="2011" name="PLoS ONE">
        <title>The Cyst-Dividing Bacterium Ramlibacter tataouinensis TTB310 Genome Reveals a Well-Stocked Toolbox for Adaptation to a Desert Environment.</title>
        <authorList>
            <person name="De Luca G."/>
            <person name="Barakat M."/>
            <person name="Ortet P."/>
            <person name="Fochesato S."/>
            <person name="Jourlin-Castelli C."/>
            <person name="Ansaldi M."/>
            <person name="Py B."/>
            <person name="Fichant G."/>
            <person name="Coutinho P.M."/>
            <person name="Voulhoux R."/>
            <person name="Bastien O."/>
            <person name="Marechal E."/>
            <person name="Henrissat B."/>
            <person name="Quentin Y."/>
            <person name="Noirot P."/>
            <person name="Filloux A."/>
            <person name="Mejean V."/>
            <person name="Dubow M.S."/>
            <person name="Barras F."/>
            <person name="Barbe V."/>
            <person name="Weissenbach J."/>
            <person name="Mihalcescu I."/>
            <person name="Vermeglio A."/>
            <person name="Achouak W."/>
            <person name="Heulin T."/>
        </authorList>
    </citation>
    <scope>NUCLEOTIDE SEQUENCE [LARGE SCALE GENOMIC DNA]</scope>
    <source>
        <strain evidence="9">ATCC BAA-407 / DSM 14655 / LMG 21543 / TTB310</strain>
    </source>
</reference>
<evidence type="ECO:0000256" key="4">
    <source>
        <dbReference type="ARBA" id="ARBA00022989"/>
    </source>
</evidence>
<dbReference type="HOGENOM" id="CLU_033863_3_1_4"/>
<reference evidence="9" key="1">
    <citation type="submission" date="2006-01" db="EMBL/GenBank/DDBJ databases">
        <title>Genome of the cyst-dividing bacterium Ramlibacter tataouinensis.</title>
        <authorList>
            <person name="Barakat M."/>
            <person name="Ortet P."/>
            <person name="De Luca G."/>
            <person name="Jourlin-Castelli C."/>
            <person name="Ansaldi M."/>
            <person name="Py B."/>
            <person name="Fichant G."/>
            <person name="Coutinho P."/>
            <person name="Voulhoux R."/>
            <person name="Bastien O."/>
            <person name="Roy S."/>
            <person name="Marechal E."/>
            <person name="Henrissat B."/>
            <person name="Quentin Y."/>
            <person name="Noirot P."/>
            <person name="Filloux A."/>
            <person name="Mejean V."/>
            <person name="DuBow M."/>
            <person name="Barras F."/>
            <person name="Heulin T."/>
        </authorList>
    </citation>
    <scope>NUCLEOTIDE SEQUENCE [LARGE SCALE GENOMIC DNA]</scope>
    <source>
        <strain evidence="9">ATCC BAA-407 / DSM 14655 / LMG 21543 / TTB310</strain>
    </source>
</reference>
<keyword evidence="3 6" id="KW-0812">Transmembrane</keyword>
<evidence type="ECO:0000256" key="5">
    <source>
        <dbReference type="ARBA" id="ARBA00023136"/>
    </source>
</evidence>
<dbReference type="AlphaFoldDB" id="F5XY20"/>
<evidence type="ECO:0000259" key="7">
    <source>
        <dbReference type="Pfam" id="PF00892"/>
    </source>
</evidence>
<dbReference type="Pfam" id="PF00892">
    <property type="entry name" value="EamA"/>
    <property type="match status" value="2"/>
</dbReference>
<proteinExistence type="inferred from homology"/>
<organism evidence="8 9">
    <name type="scientific">Ramlibacter tataouinensis (strain ATCC BAA-407 / DSM 14655 / LMG 21543 / TTB310)</name>
    <dbReference type="NCBI Taxonomy" id="365046"/>
    <lineage>
        <taxon>Bacteria</taxon>
        <taxon>Pseudomonadati</taxon>
        <taxon>Pseudomonadota</taxon>
        <taxon>Betaproteobacteria</taxon>
        <taxon>Burkholderiales</taxon>
        <taxon>Comamonadaceae</taxon>
        <taxon>Ramlibacter</taxon>
    </lineage>
</organism>
<dbReference type="GO" id="GO:0016020">
    <property type="term" value="C:membrane"/>
    <property type="evidence" value="ECO:0007669"/>
    <property type="project" value="UniProtKB-SubCell"/>
</dbReference>
<feature type="transmembrane region" description="Helical" evidence="6">
    <location>
        <begin position="234"/>
        <end position="252"/>
    </location>
</feature>